<dbReference type="InterPro" id="IPR046702">
    <property type="entry name" value="DUF6572"/>
</dbReference>
<reference evidence="1 2" key="1">
    <citation type="submission" date="2024-02" db="EMBL/GenBank/DDBJ databases">
        <title>Bacteria isolated from the canopy kelp, Nereocystis luetkeana.</title>
        <authorList>
            <person name="Pfister C.A."/>
            <person name="Younker I.T."/>
            <person name="Light S.H."/>
        </authorList>
    </citation>
    <scope>NUCLEOTIDE SEQUENCE [LARGE SCALE GENOMIC DNA]</scope>
    <source>
        <strain evidence="1 2">TI.1.05</strain>
    </source>
</reference>
<gene>
    <name evidence="1" type="ORF">V6256_00390</name>
</gene>
<accession>A0ABU9GLC1</accession>
<name>A0ABU9GLC1_9GAMM</name>
<keyword evidence="2" id="KW-1185">Reference proteome</keyword>
<comment type="caution">
    <text evidence="1">The sequence shown here is derived from an EMBL/GenBank/DDBJ whole genome shotgun (WGS) entry which is preliminary data.</text>
</comment>
<protein>
    <submittedName>
        <fullName evidence="1">DUF6572 domain-containing protein</fullName>
    </submittedName>
</protein>
<sequence length="116" mass="13160">MSVVDTDSIDAIGMEKEAKRVFLSIIDSLLWDDENIHLFTLQEKINTYLYFIESGELSKALPDAVGFDVVIELILKHMPNDQAITFFDKTTQLLLDKGIIFVFGPNRDTGYAEQQS</sequence>
<proteinExistence type="predicted"/>
<dbReference type="RefSeq" id="WP_341595988.1">
    <property type="nucleotide sequence ID" value="NZ_JBAKAZ010000001.1"/>
</dbReference>
<organism evidence="1 2">
    <name type="scientific">Psychromonas aquatilis</name>
    <dbReference type="NCBI Taxonomy" id="2005072"/>
    <lineage>
        <taxon>Bacteria</taxon>
        <taxon>Pseudomonadati</taxon>
        <taxon>Pseudomonadota</taxon>
        <taxon>Gammaproteobacteria</taxon>
        <taxon>Alteromonadales</taxon>
        <taxon>Psychromonadaceae</taxon>
        <taxon>Psychromonas</taxon>
    </lineage>
</organism>
<evidence type="ECO:0000313" key="1">
    <source>
        <dbReference type="EMBL" id="MEL0628049.1"/>
    </source>
</evidence>
<dbReference type="Proteomes" id="UP001369082">
    <property type="component" value="Unassembled WGS sequence"/>
</dbReference>
<evidence type="ECO:0000313" key="2">
    <source>
        <dbReference type="Proteomes" id="UP001369082"/>
    </source>
</evidence>
<dbReference type="Pfam" id="PF20212">
    <property type="entry name" value="DUF6572"/>
    <property type="match status" value="1"/>
</dbReference>
<dbReference type="EMBL" id="JBAKAZ010000001">
    <property type="protein sequence ID" value="MEL0628049.1"/>
    <property type="molecule type" value="Genomic_DNA"/>
</dbReference>